<dbReference type="Gene3D" id="3.30.420.10">
    <property type="entry name" value="Ribonuclease H-like superfamily/Ribonuclease H"/>
    <property type="match status" value="1"/>
</dbReference>
<dbReference type="PANTHER" id="PTHR10954:SF18">
    <property type="entry name" value="RIBONUCLEASE HII"/>
    <property type="match status" value="1"/>
</dbReference>
<evidence type="ECO:0000259" key="17">
    <source>
        <dbReference type="PROSITE" id="PS51975"/>
    </source>
</evidence>
<sequence length="220" mass="23652">MALALAQDRPAGDVWTMPDDMYETRFGARGRLRIAGIDEVGRGPWAGPVVAAAVVLDPAAIPEGLDDSKKLSPNRREALYAQLFEAAEIGLGEATVEEIDRLNILQASFVAMRRAIDALPVPPGHLLIDGNRLPTGLPCPATPVVGGDGLSVSIAAASIVAKVARDRTMVTLAQQHPHYAWESNKGYGTTAHHVGLKSHGVTPHHRRSFKPIHKILYQEN</sequence>
<gene>
    <name evidence="14" type="primary">rnhB</name>
    <name evidence="18" type="ORF">SAMN04488011_10624</name>
</gene>
<dbReference type="InterPro" id="IPR024567">
    <property type="entry name" value="RNase_HII/HIII_dom"/>
</dbReference>
<evidence type="ECO:0000256" key="6">
    <source>
        <dbReference type="ARBA" id="ARBA00012180"/>
    </source>
</evidence>
<dbReference type="GO" id="GO:0032299">
    <property type="term" value="C:ribonuclease H2 complex"/>
    <property type="evidence" value="ECO:0007669"/>
    <property type="project" value="TreeGrafter"/>
</dbReference>
<dbReference type="RefSeq" id="WP_407944668.1">
    <property type="nucleotide sequence ID" value="NZ_FOCM01000006.1"/>
</dbReference>
<evidence type="ECO:0000256" key="5">
    <source>
        <dbReference type="ARBA" id="ARBA00007383"/>
    </source>
</evidence>
<name>A0A1H8J3B2_9RHOB</name>
<evidence type="ECO:0000313" key="18">
    <source>
        <dbReference type="EMBL" id="SEN74448.1"/>
    </source>
</evidence>
<evidence type="ECO:0000256" key="11">
    <source>
        <dbReference type="ARBA" id="ARBA00022759"/>
    </source>
</evidence>
<dbReference type="InterPro" id="IPR022898">
    <property type="entry name" value="RNase_HII"/>
</dbReference>
<evidence type="ECO:0000256" key="4">
    <source>
        <dbReference type="ARBA" id="ARBA00004496"/>
    </source>
</evidence>
<evidence type="ECO:0000256" key="12">
    <source>
        <dbReference type="ARBA" id="ARBA00022801"/>
    </source>
</evidence>
<dbReference type="GO" id="GO:0030145">
    <property type="term" value="F:manganese ion binding"/>
    <property type="evidence" value="ECO:0007669"/>
    <property type="project" value="UniProtKB-UniRule"/>
</dbReference>
<organism evidence="18 19">
    <name type="scientific">Palleronia pelagia</name>
    <dbReference type="NCBI Taxonomy" id="387096"/>
    <lineage>
        <taxon>Bacteria</taxon>
        <taxon>Pseudomonadati</taxon>
        <taxon>Pseudomonadota</taxon>
        <taxon>Alphaproteobacteria</taxon>
        <taxon>Rhodobacterales</taxon>
        <taxon>Roseobacteraceae</taxon>
        <taxon>Palleronia</taxon>
    </lineage>
</organism>
<dbReference type="GO" id="GO:0004523">
    <property type="term" value="F:RNA-DNA hybrid ribonuclease activity"/>
    <property type="evidence" value="ECO:0007669"/>
    <property type="project" value="UniProtKB-UniRule"/>
</dbReference>
<dbReference type="InterPro" id="IPR001352">
    <property type="entry name" value="RNase_HII/HIII"/>
</dbReference>
<evidence type="ECO:0000256" key="14">
    <source>
        <dbReference type="HAMAP-Rule" id="MF_00052"/>
    </source>
</evidence>
<dbReference type="Proteomes" id="UP000199372">
    <property type="component" value="Unassembled WGS sequence"/>
</dbReference>
<dbReference type="GO" id="GO:0043137">
    <property type="term" value="P:DNA replication, removal of RNA primer"/>
    <property type="evidence" value="ECO:0007669"/>
    <property type="project" value="TreeGrafter"/>
</dbReference>
<dbReference type="PANTHER" id="PTHR10954">
    <property type="entry name" value="RIBONUCLEASE H2 SUBUNIT A"/>
    <property type="match status" value="1"/>
</dbReference>
<reference evidence="19" key="1">
    <citation type="submission" date="2016-10" db="EMBL/GenBank/DDBJ databases">
        <authorList>
            <person name="Varghese N."/>
            <person name="Submissions S."/>
        </authorList>
    </citation>
    <scope>NUCLEOTIDE SEQUENCE [LARGE SCALE GENOMIC DNA]</scope>
    <source>
        <strain evidence="19">DSM 26893</strain>
    </source>
</reference>
<dbReference type="NCBIfam" id="NF000595">
    <property type="entry name" value="PRK00015.1-3"/>
    <property type="match status" value="1"/>
</dbReference>
<dbReference type="HAMAP" id="MF_00052_B">
    <property type="entry name" value="RNase_HII_B"/>
    <property type="match status" value="1"/>
</dbReference>
<keyword evidence="13 14" id="KW-0464">Manganese</keyword>
<comment type="cofactor">
    <cofactor evidence="14 15">
        <name>Mn(2+)</name>
        <dbReference type="ChEBI" id="CHEBI:29035"/>
    </cofactor>
    <cofactor evidence="14 15">
        <name>Mg(2+)</name>
        <dbReference type="ChEBI" id="CHEBI:18420"/>
    </cofactor>
    <text evidence="14 15">Manganese or magnesium. Binds 1 divalent metal ion per monomer in the absence of substrate. May bind a second metal ion after substrate binding.</text>
</comment>
<dbReference type="AlphaFoldDB" id="A0A1H8J3B2"/>
<accession>A0A1H8J3B2</accession>
<feature type="domain" description="RNase H type-2" evidence="17">
    <location>
        <begin position="32"/>
        <end position="220"/>
    </location>
</feature>
<proteinExistence type="inferred from homology"/>
<evidence type="ECO:0000256" key="13">
    <source>
        <dbReference type="ARBA" id="ARBA00023211"/>
    </source>
</evidence>
<dbReference type="PROSITE" id="PS51975">
    <property type="entry name" value="RNASE_H_2"/>
    <property type="match status" value="1"/>
</dbReference>
<keyword evidence="10 14" id="KW-0479">Metal-binding</keyword>
<evidence type="ECO:0000256" key="1">
    <source>
        <dbReference type="ARBA" id="ARBA00000077"/>
    </source>
</evidence>
<dbReference type="InterPro" id="IPR012337">
    <property type="entry name" value="RNaseH-like_sf"/>
</dbReference>
<comment type="function">
    <text evidence="3 14 16">Endonuclease that specifically degrades the RNA of RNA-DNA hybrids.</text>
</comment>
<evidence type="ECO:0000256" key="10">
    <source>
        <dbReference type="ARBA" id="ARBA00022723"/>
    </source>
</evidence>
<keyword evidence="19" id="KW-1185">Reference proteome</keyword>
<evidence type="ECO:0000256" key="16">
    <source>
        <dbReference type="RuleBase" id="RU003515"/>
    </source>
</evidence>
<evidence type="ECO:0000313" key="19">
    <source>
        <dbReference type="Proteomes" id="UP000199372"/>
    </source>
</evidence>
<evidence type="ECO:0000256" key="3">
    <source>
        <dbReference type="ARBA" id="ARBA00004065"/>
    </source>
</evidence>
<comment type="subcellular location">
    <subcellularLocation>
        <location evidence="4 14">Cytoplasm</location>
    </subcellularLocation>
</comment>
<keyword evidence="9 14" id="KW-0540">Nuclease</keyword>
<keyword evidence="12 14" id="KW-0378">Hydrolase</keyword>
<dbReference type="CDD" id="cd07182">
    <property type="entry name" value="RNase_HII_bacteria_HII_like"/>
    <property type="match status" value="1"/>
</dbReference>
<dbReference type="EMBL" id="FOCM01000006">
    <property type="protein sequence ID" value="SEN74448.1"/>
    <property type="molecule type" value="Genomic_DNA"/>
</dbReference>
<dbReference type="GO" id="GO:0005737">
    <property type="term" value="C:cytoplasm"/>
    <property type="evidence" value="ECO:0007669"/>
    <property type="project" value="UniProtKB-SubCell"/>
</dbReference>
<dbReference type="SUPFAM" id="SSF53098">
    <property type="entry name" value="Ribonuclease H-like"/>
    <property type="match status" value="1"/>
</dbReference>
<evidence type="ECO:0000256" key="2">
    <source>
        <dbReference type="ARBA" id="ARBA00001946"/>
    </source>
</evidence>
<dbReference type="InterPro" id="IPR036397">
    <property type="entry name" value="RNaseH_sf"/>
</dbReference>
<dbReference type="Pfam" id="PF01351">
    <property type="entry name" value="RNase_HII"/>
    <property type="match status" value="1"/>
</dbReference>
<comment type="similarity">
    <text evidence="5 14 16">Belongs to the RNase HII family.</text>
</comment>
<evidence type="ECO:0000256" key="7">
    <source>
        <dbReference type="ARBA" id="ARBA00019179"/>
    </source>
</evidence>
<protein>
    <recommendedName>
        <fullName evidence="7 14">Ribonuclease HII</fullName>
        <shortName evidence="14">RNase HII</shortName>
        <ecNumber evidence="6 14">3.1.26.4</ecNumber>
    </recommendedName>
</protein>
<dbReference type="EC" id="3.1.26.4" evidence="6 14"/>
<feature type="binding site" evidence="14 15">
    <location>
        <position position="129"/>
    </location>
    <ligand>
        <name>a divalent metal cation</name>
        <dbReference type="ChEBI" id="CHEBI:60240"/>
    </ligand>
</feature>
<keyword evidence="8 14" id="KW-0963">Cytoplasm</keyword>
<keyword evidence="11 14" id="KW-0255">Endonuclease</keyword>
<comment type="catalytic activity">
    <reaction evidence="1 14 15 16">
        <text>Endonucleolytic cleavage to 5'-phosphomonoester.</text>
        <dbReference type="EC" id="3.1.26.4"/>
    </reaction>
</comment>
<evidence type="ECO:0000256" key="15">
    <source>
        <dbReference type="PROSITE-ProRule" id="PRU01319"/>
    </source>
</evidence>
<feature type="binding site" evidence="14 15">
    <location>
        <position position="39"/>
    </location>
    <ligand>
        <name>a divalent metal cation</name>
        <dbReference type="ChEBI" id="CHEBI:60240"/>
    </ligand>
</feature>
<comment type="cofactor">
    <cofactor evidence="2">
        <name>Mg(2+)</name>
        <dbReference type="ChEBI" id="CHEBI:18420"/>
    </cofactor>
</comment>
<feature type="binding site" evidence="14 15">
    <location>
        <position position="38"/>
    </location>
    <ligand>
        <name>a divalent metal cation</name>
        <dbReference type="ChEBI" id="CHEBI:60240"/>
    </ligand>
</feature>
<dbReference type="GO" id="GO:0003723">
    <property type="term" value="F:RNA binding"/>
    <property type="evidence" value="ECO:0007669"/>
    <property type="project" value="UniProtKB-UniRule"/>
</dbReference>
<evidence type="ECO:0000256" key="8">
    <source>
        <dbReference type="ARBA" id="ARBA00022490"/>
    </source>
</evidence>
<dbReference type="GO" id="GO:0006298">
    <property type="term" value="P:mismatch repair"/>
    <property type="evidence" value="ECO:0007669"/>
    <property type="project" value="TreeGrafter"/>
</dbReference>
<evidence type="ECO:0000256" key="9">
    <source>
        <dbReference type="ARBA" id="ARBA00022722"/>
    </source>
</evidence>